<dbReference type="EMBL" id="LWGR01000007">
    <property type="protein sequence ID" value="KZM73963.1"/>
    <property type="molecule type" value="Genomic_DNA"/>
</dbReference>
<dbReference type="OrthoDB" id="4548730at2"/>
<protein>
    <recommendedName>
        <fullName evidence="3">CHAT domain-containing protein</fullName>
    </recommendedName>
</protein>
<comment type="caution">
    <text evidence="1">The sequence shown here is derived from an EMBL/GenBank/DDBJ whole genome shotgun (WGS) entry which is preliminary data.</text>
</comment>
<evidence type="ECO:0000313" key="1">
    <source>
        <dbReference type="EMBL" id="KZM73963.1"/>
    </source>
</evidence>
<gene>
    <name evidence="1" type="ORF">AWN90_29280</name>
</gene>
<organism evidence="1 2">
    <name type="scientific">Nocardia terpenica</name>
    <dbReference type="NCBI Taxonomy" id="455432"/>
    <lineage>
        <taxon>Bacteria</taxon>
        <taxon>Bacillati</taxon>
        <taxon>Actinomycetota</taxon>
        <taxon>Actinomycetes</taxon>
        <taxon>Mycobacteriales</taxon>
        <taxon>Nocardiaceae</taxon>
        <taxon>Nocardia</taxon>
    </lineage>
</organism>
<name>A0A164N4D1_9NOCA</name>
<evidence type="ECO:0000313" key="2">
    <source>
        <dbReference type="Proteomes" id="UP000076512"/>
    </source>
</evidence>
<accession>A0A164N4D1</accession>
<evidence type="ECO:0008006" key="3">
    <source>
        <dbReference type="Google" id="ProtNLM"/>
    </source>
</evidence>
<sequence>MSSSRIEDIVGGKVAWTEVDLLDVDDSSARPLRGALEELGVRVNYHPIGQPRHVIAVLGGDRPIAPYVIVACHGDNGRILLPALGGPIADQQPFTGRLGPKRVRKHLRLPDSAVICTGCETGKPALAQAFLDAGASSYFAPDNAPDGPTALLATLLLFYELTAGRHLRDAAYRVRAYDDNLATWRLWER</sequence>
<proteinExistence type="predicted"/>
<dbReference type="AlphaFoldDB" id="A0A164N4D1"/>
<dbReference type="RefSeq" id="WP_067595910.1">
    <property type="nucleotide sequence ID" value="NZ_JABMCZ010000004.1"/>
</dbReference>
<dbReference type="Proteomes" id="UP000076512">
    <property type="component" value="Unassembled WGS sequence"/>
</dbReference>
<reference evidence="1 2" key="1">
    <citation type="submission" date="2016-04" db="EMBL/GenBank/DDBJ databases">
        <authorList>
            <person name="Evans L.H."/>
            <person name="Alamgir A."/>
            <person name="Owens N."/>
            <person name="Weber N.D."/>
            <person name="Virtaneva K."/>
            <person name="Barbian K."/>
            <person name="Babar A."/>
            <person name="Rosenke K."/>
        </authorList>
    </citation>
    <scope>NUCLEOTIDE SEQUENCE [LARGE SCALE GENOMIC DNA]</scope>
    <source>
        <strain evidence="1 2">IFM 0406</strain>
    </source>
</reference>
<keyword evidence="2" id="KW-1185">Reference proteome</keyword>